<dbReference type="AlphaFoldDB" id="E5AKE1"/>
<reference evidence="9 10" key="1">
    <citation type="journal article" date="2011" name="J. Bacteriol.">
        <title>Complete genome sequence of Burkholderia rhizoxinica, an endosymbiont of Rhizopus microsporus.</title>
        <authorList>
            <person name="Lackner G."/>
            <person name="Moebius N."/>
            <person name="Partida-Martinez L."/>
            <person name="Hertweck C."/>
        </authorList>
    </citation>
    <scope>NUCLEOTIDE SEQUENCE [LARGE SCALE GENOMIC DNA]</scope>
    <source>
        <strain evidence="10">DSM 19002 / CIP 109453 / HKI 454</strain>
    </source>
</reference>
<evidence type="ECO:0000313" key="10">
    <source>
        <dbReference type="Proteomes" id="UP000007437"/>
    </source>
</evidence>
<dbReference type="KEGG" id="brh:RBRH_00764"/>
<feature type="region of interest" description="Disordered" evidence="7">
    <location>
        <begin position="465"/>
        <end position="490"/>
    </location>
</feature>
<dbReference type="NCBIfam" id="TIGR00797">
    <property type="entry name" value="matE"/>
    <property type="match status" value="1"/>
</dbReference>
<dbReference type="PANTHER" id="PTHR43298">
    <property type="entry name" value="MULTIDRUG RESISTANCE PROTEIN NORM-RELATED"/>
    <property type="match status" value="1"/>
</dbReference>
<dbReference type="Pfam" id="PF01554">
    <property type="entry name" value="MatE"/>
    <property type="match status" value="2"/>
</dbReference>
<organism evidence="9 10">
    <name type="scientific">Mycetohabitans rhizoxinica (strain DSM 19002 / CIP 109453 / HKI 454)</name>
    <name type="common">Paraburkholderia rhizoxinica</name>
    <dbReference type="NCBI Taxonomy" id="882378"/>
    <lineage>
        <taxon>Bacteria</taxon>
        <taxon>Pseudomonadati</taxon>
        <taxon>Pseudomonadota</taxon>
        <taxon>Betaproteobacteria</taxon>
        <taxon>Burkholderiales</taxon>
        <taxon>Burkholderiaceae</taxon>
        <taxon>Mycetohabitans</taxon>
    </lineage>
</organism>
<name>E5AKE1_MYCRK</name>
<dbReference type="GO" id="GO:0015297">
    <property type="term" value="F:antiporter activity"/>
    <property type="evidence" value="ECO:0007669"/>
    <property type="project" value="InterPro"/>
</dbReference>
<evidence type="ECO:0000256" key="8">
    <source>
        <dbReference type="SAM" id="Phobius"/>
    </source>
</evidence>
<feature type="transmembrane region" description="Helical" evidence="8">
    <location>
        <begin position="411"/>
        <end position="432"/>
    </location>
</feature>
<feature type="transmembrane region" description="Helical" evidence="8">
    <location>
        <begin position="269"/>
        <end position="287"/>
    </location>
</feature>
<accession>E5AKE1</accession>
<dbReference type="GO" id="GO:0042910">
    <property type="term" value="F:xenobiotic transmembrane transporter activity"/>
    <property type="evidence" value="ECO:0007669"/>
    <property type="project" value="InterPro"/>
</dbReference>
<feature type="transmembrane region" description="Helical" evidence="8">
    <location>
        <begin position="71"/>
        <end position="95"/>
    </location>
</feature>
<evidence type="ECO:0000256" key="4">
    <source>
        <dbReference type="ARBA" id="ARBA00022692"/>
    </source>
</evidence>
<feature type="transmembrane region" description="Helical" evidence="8">
    <location>
        <begin position="188"/>
        <end position="209"/>
    </location>
</feature>
<evidence type="ECO:0000256" key="2">
    <source>
        <dbReference type="ARBA" id="ARBA00010199"/>
    </source>
</evidence>
<feature type="transmembrane region" description="Helical" evidence="8">
    <location>
        <begin position="39"/>
        <end position="59"/>
    </location>
</feature>
<dbReference type="Proteomes" id="UP000007437">
    <property type="component" value="Chromosome"/>
</dbReference>
<dbReference type="eggNOG" id="COG0534">
    <property type="taxonomic scope" value="Bacteria"/>
</dbReference>
<evidence type="ECO:0000256" key="1">
    <source>
        <dbReference type="ARBA" id="ARBA00004141"/>
    </source>
</evidence>
<dbReference type="InterPro" id="IPR050222">
    <property type="entry name" value="MATE_MdtK"/>
</dbReference>
<dbReference type="GO" id="GO:0005886">
    <property type="term" value="C:plasma membrane"/>
    <property type="evidence" value="ECO:0007669"/>
    <property type="project" value="TreeGrafter"/>
</dbReference>
<feature type="transmembrane region" description="Helical" evidence="8">
    <location>
        <begin position="307"/>
        <end position="329"/>
    </location>
</feature>
<feature type="transmembrane region" description="Helical" evidence="8">
    <location>
        <begin position="341"/>
        <end position="361"/>
    </location>
</feature>
<protein>
    <submittedName>
        <fullName evidence="9">Na+ driven multidrug efflux pump</fullName>
    </submittedName>
</protein>
<dbReference type="InterPro" id="IPR044644">
    <property type="entry name" value="DinF-like"/>
</dbReference>
<evidence type="ECO:0000313" key="9">
    <source>
        <dbReference type="EMBL" id="CBW73613.1"/>
    </source>
</evidence>
<evidence type="ECO:0000256" key="7">
    <source>
        <dbReference type="SAM" id="MobiDB-lite"/>
    </source>
</evidence>
<feature type="region of interest" description="Disordered" evidence="7">
    <location>
        <begin position="1"/>
        <end position="25"/>
    </location>
</feature>
<gene>
    <name evidence="9" type="ordered locus">RBRH_00764</name>
</gene>
<evidence type="ECO:0000256" key="6">
    <source>
        <dbReference type="ARBA" id="ARBA00023136"/>
    </source>
</evidence>
<keyword evidence="3" id="KW-0813">Transport</keyword>
<sequence>MPNMALSMNESNDRLPPCQSLSASPSHTPVSAVRWHRRVLALAVPIILANLTQPILGAVDTAVAGHLPDPAYLGAVAAGGLFFNFVFWGFGFLRMGTTGLTAQAFGARNSVALRATLLRASALAIVIGLVVLALSTPLIDTALRLIGGSDALQQYASDYCHARIWAAPLALCNYVILGFLLGCQRVRVALLIQLFINAVNVAAVLLYVYVFDWRIAGIGAATATADACGFVLGAWLLWRKRPRALPPLRWATLVDTSALRRLVALNRDIFVRTLCLLTCFGWFAHAGAAQGDLVLAANALLLNFQTFMAYALDGFAHAAEALVGAAIGARQRDALRQAVRTTMVWGGLGALFFSLVYASGGEWIIGCLTDQHAVRDTAVRFLPWAAALPVISVWGFLFDGMFIGATRTRDLMWAMAISLAMFMLGAMTLPGLFGNDGLWASLLLFMAARGITLARVLPRLGAQLTGPTGAASRQRPCLSRPGSKSGDSSR</sequence>
<keyword evidence="4 8" id="KW-0812">Transmembrane</keyword>
<evidence type="ECO:0000256" key="5">
    <source>
        <dbReference type="ARBA" id="ARBA00022989"/>
    </source>
</evidence>
<comment type="subcellular location">
    <subcellularLocation>
        <location evidence="1">Membrane</location>
        <topology evidence="1">Multi-pass membrane protein</topology>
    </subcellularLocation>
</comment>
<evidence type="ECO:0000256" key="3">
    <source>
        <dbReference type="ARBA" id="ARBA00022448"/>
    </source>
</evidence>
<comment type="similarity">
    <text evidence="2">Belongs to the multi antimicrobial extrusion (MATE) (TC 2.A.66.1) family.</text>
</comment>
<feature type="transmembrane region" description="Helical" evidence="8">
    <location>
        <begin position="162"/>
        <end position="181"/>
    </location>
</feature>
<dbReference type="PANTHER" id="PTHR43298:SF2">
    <property type="entry name" value="FMN_FAD EXPORTER YEEO-RELATED"/>
    <property type="match status" value="1"/>
</dbReference>
<dbReference type="CDD" id="cd13136">
    <property type="entry name" value="MATE_DinF_like"/>
    <property type="match status" value="1"/>
</dbReference>
<feature type="transmembrane region" description="Helical" evidence="8">
    <location>
        <begin position="116"/>
        <end position="139"/>
    </location>
</feature>
<dbReference type="STRING" id="882378.RBRH_00764"/>
<proteinExistence type="inferred from homology"/>
<feature type="compositionally biased region" description="Polar residues" evidence="7">
    <location>
        <begin position="1"/>
        <end position="10"/>
    </location>
</feature>
<feature type="transmembrane region" description="Helical" evidence="8">
    <location>
        <begin position="438"/>
        <end position="457"/>
    </location>
</feature>
<dbReference type="EMBL" id="FR687359">
    <property type="protein sequence ID" value="CBW73613.1"/>
    <property type="molecule type" value="Genomic_DNA"/>
</dbReference>
<keyword evidence="5 8" id="KW-1133">Transmembrane helix</keyword>
<dbReference type="InterPro" id="IPR002528">
    <property type="entry name" value="MATE_fam"/>
</dbReference>
<feature type="transmembrane region" description="Helical" evidence="8">
    <location>
        <begin position="215"/>
        <end position="238"/>
    </location>
</feature>
<feature type="transmembrane region" description="Helical" evidence="8">
    <location>
        <begin position="381"/>
        <end position="404"/>
    </location>
</feature>
<keyword evidence="6 8" id="KW-0472">Membrane</keyword>
<dbReference type="HOGENOM" id="CLU_012893_16_0_4"/>